<dbReference type="SUPFAM" id="SSF54001">
    <property type="entry name" value="Cysteine proteinases"/>
    <property type="match status" value="1"/>
</dbReference>
<dbReference type="InterPro" id="IPR036959">
    <property type="entry name" value="Peptidase_C12_UCH_sf"/>
</dbReference>
<feature type="domain" description="UCH catalytic" evidence="9">
    <location>
        <begin position="4"/>
        <end position="236"/>
    </location>
</feature>
<dbReference type="InterPro" id="IPR001578">
    <property type="entry name" value="Peptidase_C12_UCH"/>
</dbReference>
<feature type="active site" description="Nucleophile" evidence="7">
    <location>
        <position position="95"/>
    </location>
</feature>
<evidence type="ECO:0000256" key="8">
    <source>
        <dbReference type="RuleBase" id="RU361215"/>
    </source>
</evidence>
<evidence type="ECO:0000256" key="4">
    <source>
        <dbReference type="ARBA" id="ARBA00022786"/>
    </source>
</evidence>
<dbReference type="EMBL" id="KV454543">
    <property type="protein sequence ID" value="ODV65915.1"/>
    <property type="molecule type" value="Genomic_DNA"/>
</dbReference>
<dbReference type="Pfam" id="PF01088">
    <property type="entry name" value="Peptidase_C12"/>
    <property type="match status" value="1"/>
</dbReference>
<comment type="similarity">
    <text evidence="2 7 8">Belongs to the peptidase C12 family.</text>
</comment>
<dbReference type="PANTHER" id="PTHR10589:SF17">
    <property type="entry name" value="UBIQUITIN CARBOXYL-TERMINAL HYDROLASE"/>
    <property type="match status" value="1"/>
</dbReference>
<dbReference type="Gene3D" id="3.40.532.10">
    <property type="entry name" value="Peptidase C12, ubiquitin carboxyl-terminal hydrolase"/>
    <property type="match status" value="1"/>
</dbReference>
<name>A0A1E4RFL2_9ASCO</name>
<dbReference type="PANTHER" id="PTHR10589">
    <property type="entry name" value="UBIQUITIN CARBOXYL-TERMINAL HYDROLASE"/>
    <property type="match status" value="1"/>
</dbReference>
<evidence type="ECO:0000313" key="11">
    <source>
        <dbReference type="Proteomes" id="UP000095085"/>
    </source>
</evidence>
<reference evidence="11" key="1">
    <citation type="submission" date="2016-05" db="EMBL/GenBank/DDBJ databases">
        <title>Comparative genomics of biotechnologically important yeasts.</title>
        <authorList>
            <consortium name="DOE Joint Genome Institute"/>
            <person name="Riley R."/>
            <person name="Haridas S."/>
            <person name="Wolfe K.H."/>
            <person name="Lopes M.R."/>
            <person name="Hittinger C.T."/>
            <person name="Goker M."/>
            <person name="Salamov A."/>
            <person name="Wisecaver J."/>
            <person name="Long T.M."/>
            <person name="Aerts A.L."/>
            <person name="Barry K."/>
            <person name="Choi C."/>
            <person name="Clum A."/>
            <person name="Coughlan A.Y."/>
            <person name="Deshpande S."/>
            <person name="Douglass A.P."/>
            <person name="Hanson S.J."/>
            <person name="Klenk H.-P."/>
            <person name="Labutti K."/>
            <person name="Lapidus A."/>
            <person name="Lindquist E."/>
            <person name="Lipzen A."/>
            <person name="Meier-Kolthoff J.P."/>
            <person name="Ohm R.A."/>
            <person name="Otillar R.P."/>
            <person name="Pangilinan J."/>
            <person name="Peng Y."/>
            <person name="Rokas A."/>
            <person name="Rosa C.A."/>
            <person name="Scheuner C."/>
            <person name="Sibirny A.A."/>
            <person name="Slot J.C."/>
            <person name="Stielow J.B."/>
            <person name="Sun H."/>
            <person name="Kurtzman C.P."/>
            <person name="Blackwell M."/>
            <person name="Grigoriev I.V."/>
            <person name="Jeffries T.W."/>
        </authorList>
    </citation>
    <scope>NUCLEOTIDE SEQUENCE [LARGE SCALE GENOMIC DNA]</scope>
    <source>
        <strain evidence="11">NRRL Y-1933</strain>
    </source>
</reference>
<evidence type="ECO:0000313" key="10">
    <source>
        <dbReference type="EMBL" id="ODV65915.1"/>
    </source>
</evidence>
<keyword evidence="5 7" id="KW-0378">Hydrolase</keyword>
<feature type="active site" description="Proton donor" evidence="7">
    <location>
        <position position="170"/>
    </location>
</feature>
<dbReference type="GO" id="GO:0006511">
    <property type="term" value="P:ubiquitin-dependent protein catabolic process"/>
    <property type="evidence" value="ECO:0007669"/>
    <property type="project" value="UniProtKB-UniRule"/>
</dbReference>
<keyword evidence="4 7" id="KW-0833">Ubl conjugation pathway</keyword>
<evidence type="ECO:0000256" key="6">
    <source>
        <dbReference type="ARBA" id="ARBA00022807"/>
    </source>
</evidence>
<feature type="site" description="Transition state stabilizer" evidence="7">
    <location>
        <position position="89"/>
    </location>
</feature>
<dbReference type="OrthoDB" id="427186at2759"/>
<keyword evidence="11" id="KW-1185">Reference proteome</keyword>
<gene>
    <name evidence="10" type="ORF">HYPBUDRAFT_149702</name>
</gene>
<evidence type="ECO:0000256" key="5">
    <source>
        <dbReference type="ARBA" id="ARBA00022801"/>
    </source>
</evidence>
<evidence type="ECO:0000256" key="3">
    <source>
        <dbReference type="ARBA" id="ARBA00022670"/>
    </source>
</evidence>
<proteinExistence type="inferred from homology"/>
<dbReference type="FunFam" id="3.40.532.10:FF:000006">
    <property type="entry name" value="Ubiquitin carboxyl-terminal hydrolase"/>
    <property type="match status" value="1"/>
</dbReference>
<keyword evidence="6 7" id="KW-0788">Thiol protease</keyword>
<keyword evidence="3 7" id="KW-0645">Protease</keyword>
<evidence type="ECO:0000259" key="9">
    <source>
        <dbReference type="PROSITE" id="PS52048"/>
    </source>
</evidence>
<evidence type="ECO:0000256" key="2">
    <source>
        <dbReference type="ARBA" id="ARBA00009326"/>
    </source>
</evidence>
<evidence type="ECO:0000256" key="1">
    <source>
        <dbReference type="ARBA" id="ARBA00000707"/>
    </source>
</evidence>
<protein>
    <recommendedName>
        <fullName evidence="8">Ubiquitin carboxyl-terminal hydrolase</fullName>
        <ecNumber evidence="8">3.4.19.12</ecNumber>
    </recommendedName>
</protein>
<evidence type="ECO:0000256" key="7">
    <source>
        <dbReference type="PROSITE-ProRule" id="PRU01393"/>
    </source>
</evidence>
<dbReference type="PROSITE" id="PS52048">
    <property type="entry name" value="UCH_DOMAIN"/>
    <property type="match status" value="1"/>
</dbReference>
<dbReference type="Proteomes" id="UP000095085">
    <property type="component" value="Unassembled WGS sequence"/>
</dbReference>
<comment type="catalytic activity">
    <reaction evidence="1 7 8">
        <text>Thiol-dependent hydrolysis of ester, thioester, amide, peptide and isopeptide bonds formed by the C-terminal Gly of ubiquitin (a 76-residue protein attached to proteins as an intracellular targeting signal).</text>
        <dbReference type="EC" id="3.4.19.12"/>
    </reaction>
</comment>
<dbReference type="GeneID" id="30994773"/>
<dbReference type="GO" id="GO:0005737">
    <property type="term" value="C:cytoplasm"/>
    <property type="evidence" value="ECO:0007669"/>
    <property type="project" value="TreeGrafter"/>
</dbReference>
<dbReference type="PRINTS" id="PR00707">
    <property type="entry name" value="UBCTHYDRLASE"/>
</dbReference>
<dbReference type="GO" id="GO:0004843">
    <property type="term" value="F:cysteine-type deubiquitinase activity"/>
    <property type="evidence" value="ECO:0007669"/>
    <property type="project" value="UniProtKB-UniRule"/>
</dbReference>
<dbReference type="RefSeq" id="XP_020074982.1">
    <property type="nucleotide sequence ID" value="XM_020220223.1"/>
</dbReference>
<sequence length="239" mass="26878">MGKNVIPLESNPEIFNGLSEKLGLSPVLQFQDVYSITEPELLAFLPQPIYALIMLFPITGGNEKYRIEQDQGLADSSHNDFKEIKWFKQTMGNACGLYALLHILTNLPKDFIIDNSILNKTFLSQLDADLTTEQIESLIETLESNINLDENFGNQGQTEAPNADSDIDLHFITFIKGKDNHLYELDGRRKGPVDLGLSIDDKHILNDSKLIEKIQFYMNNTDEANKNNFALMAVGPSLD</sequence>
<accession>A0A1E4RFL2</accession>
<organism evidence="10 11">
    <name type="scientific">Hyphopichia burtonii NRRL Y-1933</name>
    <dbReference type="NCBI Taxonomy" id="984485"/>
    <lineage>
        <taxon>Eukaryota</taxon>
        <taxon>Fungi</taxon>
        <taxon>Dikarya</taxon>
        <taxon>Ascomycota</taxon>
        <taxon>Saccharomycotina</taxon>
        <taxon>Pichiomycetes</taxon>
        <taxon>Debaryomycetaceae</taxon>
        <taxon>Hyphopichia</taxon>
    </lineage>
</organism>
<dbReference type="AlphaFoldDB" id="A0A1E4RFL2"/>
<dbReference type="STRING" id="984485.A0A1E4RFL2"/>
<feature type="site" description="Important for enzyme activity" evidence="7">
    <location>
        <position position="186"/>
    </location>
</feature>
<dbReference type="EC" id="3.4.19.12" evidence="8"/>
<dbReference type="InterPro" id="IPR038765">
    <property type="entry name" value="Papain-like_cys_pep_sf"/>
</dbReference>
<dbReference type="CDD" id="cd09616">
    <property type="entry name" value="Peptidase_C12_UCH_L1_L3"/>
    <property type="match status" value="1"/>
</dbReference>
<dbReference type="GO" id="GO:0016579">
    <property type="term" value="P:protein deubiquitination"/>
    <property type="evidence" value="ECO:0007669"/>
    <property type="project" value="TreeGrafter"/>
</dbReference>